<dbReference type="Proteomes" id="UP000587396">
    <property type="component" value="Unassembled WGS sequence"/>
</dbReference>
<sequence length="374" mass="41523">MRTATMTFKNLTGTHYEVGQALGQWTLSRPDLLQRAILPPNAYPADKLRAIEELLDRHCADVNEEIQGFADALKITPDQAMYYAATYVERGCSAMAALPSRTANGHALMARNYDFTDEIEELCFAYTDIDGAFRHVGSLLNLFGRCDGMNEHGLAVCITSNGIPVGNFEGGRKAGVTGFMFWAVVRSILEQCATVDEAVAWAMDAPIGFNINLMLADGEGRIGLLQCMDGHKGFRVLEENGPESRASQADHLAVTNHVVLDDVKPFETELLDNSVKRLDAIERLFTEHPTVAVDDLKKLLSTPYPDGLCCHYYPVFFGTLRSMVFDTTARSIEMTCGSPRANAWRRFGVEPLDEQDFSINLPCEDANEEFFRIL</sequence>
<dbReference type="NCBIfam" id="NF040521">
    <property type="entry name" value="C45_proenzyme"/>
    <property type="match status" value="1"/>
</dbReference>
<dbReference type="PANTHER" id="PTHR34180">
    <property type="entry name" value="PEPTIDASE C45"/>
    <property type="match status" value="1"/>
</dbReference>
<reference evidence="2 3" key="1">
    <citation type="submission" date="2020-08" db="EMBL/GenBank/DDBJ databases">
        <authorList>
            <person name="Liu C."/>
            <person name="Sun Q."/>
        </authorList>
    </citation>
    <scope>NUCLEOTIDE SEQUENCE [LARGE SCALE GENOMIC DNA]</scope>
    <source>
        <strain evidence="2 3">N22</strain>
    </source>
</reference>
<dbReference type="SUPFAM" id="SSF56235">
    <property type="entry name" value="N-terminal nucleophile aminohydrolases (Ntn hydrolases)"/>
    <property type="match status" value="1"/>
</dbReference>
<dbReference type="InterPro" id="IPR005079">
    <property type="entry name" value="Peptidase_C45_hydrolase"/>
</dbReference>
<dbReference type="InterPro" id="IPR047794">
    <property type="entry name" value="C45_proenzyme-like"/>
</dbReference>
<dbReference type="Gene3D" id="3.60.60.10">
    <property type="entry name" value="Penicillin V Acylase, Chain A"/>
    <property type="match status" value="1"/>
</dbReference>
<dbReference type="EMBL" id="JACMSE010000001">
    <property type="protein sequence ID" value="MBC2888356.1"/>
    <property type="molecule type" value="Genomic_DNA"/>
</dbReference>
<proteinExistence type="predicted"/>
<dbReference type="PANTHER" id="PTHR34180:SF1">
    <property type="entry name" value="BETA-ALANYL-DOPAMINE_CARCININE HYDROLASE"/>
    <property type="match status" value="1"/>
</dbReference>
<feature type="domain" description="Peptidase C45 hydrolase" evidence="1">
    <location>
        <begin position="103"/>
        <end position="340"/>
    </location>
</feature>
<dbReference type="RefSeq" id="WP_185904291.1">
    <property type="nucleotide sequence ID" value="NZ_JACMSE010000001.1"/>
</dbReference>
<name>A0A842JBY0_9ACTN</name>
<dbReference type="AlphaFoldDB" id="A0A842JBY0"/>
<dbReference type="Pfam" id="PF03417">
    <property type="entry name" value="AAT"/>
    <property type="match status" value="1"/>
</dbReference>
<evidence type="ECO:0000313" key="2">
    <source>
        <dbReference type="EMBL" id="MBC2888356.1"/>
    </source>
</evidence>
<keyword evidence="3" id="KW-1185">Reference proteome</keyword>
<evidence type="ECO:0000259" key="1">
    <source>
        <dbReference type="Pfam" id="PF03417"/>
    </source>
</evidence>
<comment type="caution">
    <text evidence="2">The sequence shown here is derived from an EMBL/GenBank/DDBJ whole genome shotgun (WGS) entry which is preliminary data.</text>
</comment>
<evidence type="ECO:0000313" key="3">
    <source>
        <dbReference type="Proteomes" id="UP000587396"/>
    </source>
</evidence>
<protein>
    <submittedName>
        <fullName evidence="2">Peptidase C45</fullName>
    </submittedName>
</protein>
<gene>
    <name evidence="2" type="ORF">H7313_03195</name>
</gene>
<dbReference type="InterPro" id="IPR029055">
    <property type="entry name" value="Ntn_hydrolases_N"/>
</dbReference>
<accession>A0A842JBY0</accession>
<dbReference type="InterPro" id="IPR047801">
    <property type="entry name" value="Peptidase_C45"/>
</dbReference>
<organism evidence="2 3">
    <name type="scientific">Gordonibacter massiliensis</name>
    <name type="common">ex Traore et al. 2017</name>
    <dbReference type="NCBI Taxonomy" id="1841863"/>
    <lineage>
        <taxon>Bacteria</taxon>
        <taxon>Bacillati</taxon>
        <taxon>Actinomycetota</taxon>
        <taxon>Coriobacteriia</taxon>
        <taxon>Eggerthellales</taxon>
        <taxon>Eggerthellaceae</taxon>
        <taxon>Gordonibacter</taxon>
    </lineage>
</organism>